<name>A0A8S9NSA4_BRACR</name>
<proteinExistence type="predicted"/>
<organism evidence="1 2">
    <name type="scientific">Brassica cretica</name>
    <name type="common">Mustard</name>
    <dbReference type="NCBI Taxonomy" id="69181"/>
    <lineage>
        <taxon>Eukaryota</taxon>
        <taxon>Viridiplantae</taxon>
        <taxon>Streptophyta</taxon>
        <taxon>Embryophyta</taxon>
        <taxon>Tracheophyta</taxon>
        <taxon>Spermatophyta</taxon>
        <taxon>Magnoliopsida</taxon>
        <taxon>eudicotyledons</taxon>
        <taxon>Gunneridae</taxon>
        <taxon>Pentapetalae</taxon>
        <taxon>rosids</taxon>
        <taxon>malvids</taxon>
        <taxon>Brassicales</taxon>
        <taxon>Brassicaceae</taxon>
        <taxon>Brassiceae</taxon>
        <taxon>Brassica</taxon>
    </lineage>
</organism>
<dbReference type="Proteomes" id="UP000712600">
    <property type="component" value="Unassembled WGS sequence"/>
</dbReference>
<evidence type="ECO:0000313" key="2">
    <source>
        <dbReference type="Proteomes" id="UP000712600"/>
    </source>
</evidence>
<sequence>MYSQDGAVVVHEARHELRHQMRIQEASRMYSQDGAVVVHEARHELRHQMRIQEAGRGCAKHCWDYVNARSYEAEVMFEEAENAKVSPHTRSKTWPFLGAKCSICSSAAVMSNRNERAPDGLVVDAHLSDGFLHLILIKDCSRPKYLCSDTIWFTFTSIGEAESMWNLDGEIFEAHHLSSQVLHGLIPLFASGPEILRCASSSIANIVHSFLGSLYLWTKPHLLLSEDLEKFSIDIASGSSSKQPSGTVRILTFKQMRSSKQQATCRSSLTFQDLF</sequence>
<dbReference type="AlphaFoldDB" id="A0A8S9NSA4"/>
<evidence type="ECO:0000313" key="1">
    <source>
        <dbReference type="EMBL" id="KAF3505500.1"/>
    </source>
</evidence>
<accession>A0A8S9NSA4</accession>
<comment type="caution">
    <text evidence="1">The sequence shown here is derived from an EMBL/GenBank/DDBJ whole genome shotgun (WGS) entry which is preliminary data.</text>
</comment>
<dbReference type="SUPFAM" id="SSF111331">
    <property type="entry name" value="NAD kinase/diacylglycerol kinase-like"/>
    <property type="match status" value="1"/>
</dbReference>
<dbReference type="EMBL" id="QGKX02001521">
    <property type="protein sequence ID" value="KAF3505500.1"/>
    <property type="molecule type" value="Genomic_DNA"/>
</dbReference>
<dbReference type="InterPro" id="IPR016064">
    <property type="entry name" value="NAD/diacylglycerol_kinase_sf"/>
</dbReference>
<gene>
    <name evidence="1" type="ORF">F2Q69_00001367</name>
</gene>
<protein>
    <submittedName>
        <fullName evidence="1">Uncharacterized protein</fullName>
    </submittedName>
</protein>
<reference evidence="1" key="1">
    <citation type="submission" date="2019-12" db="EMBL/GenBank/DDBJ databases">
        <title>Genome sequencing and annotation of Brassica cretica.</title>
        <authorList>
            <person name="Studholme D.J."/>
            <person name="Sarris P."/>
        </authorList>
    </citation>
    <scope>NUCLEOTIDE SEQUENCE</scope>
    <source>
        <strain evidence="1">PFS-109/04</strain>
        <tissue evidence="1">Leaf</tissue>
    </source>
</reference>